<organism evidence="8 9">
    <name type="scientific">Corynebacterium lowii</name>
    <dbReference type="NCBI Taxonomy" id="1544413"/>
    <lineage>
        <taxon>Bacteria</taxon>
        <taxon>Bacillati</taxon>
        <taxon>Actinomycetota</taxon>
        <taxon>Actinomycetes</taxon>
        <taxon>Mycobacteriales</taxon>
        <taxon>Corynebacteriaceae</taxon>
        <taxon>Corynebacterium</taxon>
    </lineage>
</organism>
<feature type="transmembrane region" description="Helical" evidence="7">
    <location>
        <begin position="330"/>
        <end position="347"/>
    </location>
</feature>
<evidence type="ECO:0000256" key="5">
    <source>
        <dbReference type="ARBA" id="ARBA00022989"/>
    </source>
</evidence>
<keyword evidence="4 7" id="KW-0812">Transmembrane</keyword>
<dbReference type="AlphaFoldDB" id="A0A0Q0YJW6"/>
<feature type="transmembrane region" description="Helical" evidence="7">
    <location>
        <begin position="20"/>
        <end position="42"/>
    </location>
</feature>
<accession>A0A0Q0YJW6</accession>
<dbReference type="PATRIC" id="fig|1544413.3.peg.171"/>
<dbReference type="RefSeq" id="WP_055174976.1">
    <property type="nucleotide sequence ID" value="NZ_JAUSQY010000001.1"/>
</dbReference>
<feature type="transmembrane region" description="Helical" evidence="7">
    <location>
        <begin position="62"/>
        <end position="82"/>
    </location>
</feature>
<dbReference type="PANTHER" id="PTHR42865">
    <property type="entry name" value="PROTON/GLUTAMATE-ASPARTATE SYMPORTER"/>
    <property type="match status" value="1"/>
</dbReference>
<evidence type="ECO:0000256" key="3">
    <source>
        <dbReference type="ARBA" id="ARBA00022475"/>
    </source>
</evidence>
<sequence length="445" mass="46279">MSTTDTAPTNEAYRRKLPAWATNFGVQVIAGLVIGLLLGLLARSMAEDNWLTATLDALGSTYVQLLKLLIPPLVFAAVVTSVANLRKVTNAARLAVSTLVWFAITAFFSVLAGIAVALILKPGEGTAIDPSTAADPSTTGSWLGFIQSIVPANFLGLSAAESSSGGISLSFNVLQILVISLLLGVAAVKAGKAAEPFLAFTESFLKVIQQVLWWIIRLAPIGTAALIGNAVASYGWEALGSLGKFVIAMYIGLGLVLGVVYPLVLRFAGLPVVGFYRRVWPVTSLGFVTRSSMGVMPVTQRVSEEALGVPREYASFAIPLGATTKMDGCAAVYPAVAAIFVAQFYGVPLDFTHYLLIIFVSVIGSAATAGTTGATVMLTLTLSTLGLPLAGVGLLLAIEPIVDMGRTAVNVTGQALVAAVVSKRAGIIDEEPWRAPVAAKAAVIS</sequence>
<dbReference type="STRING" id="1544413.Clow_00168"/>
<protein>
    <submittedName>
        <fullName evidence="8">Aerobic C4-dicarboxylate transport protein</fullName>
    </submittedName>
</protein>
<keyword evidence="9" id="KW-1185">Reference proteome</keyword>
<dbReference type="InterPro" id="IPR001991">
    <property type="entry name" value="Na-dicarboxylate_symporter"/>
</dbReference>
<dbReference type="OrthoDB" id="9766690at2"/>
<evidence type="ECO:0000256" key="4">
    <source>
        <dbReference type="ARBA" id="ARBA00022692"/>
    </source>
</evidence>
<evidence type="ECO:0000256" key="1">
    <source>
        <dbReference type="ARBA" id="ARBA00004651"/>
    </source>
</evidence>
<dbReference type="Pfam" id="PF00375">
    <property type="entry name" value="SDF"/>
    <property type="match status" value="1"/>
</dbReference>
<feature type="transmembrane region" description="Helical" evidence="7">
    <location>
        <begin position="140"/>
        <end position="157"/>
    </location>
</feature>
<feature type="transmembrane region" description="Helical" evidence="7">
    <location>
        <begin position="376"/>
        <end position="398"/>
    </location>
</feature>
<gene>
    <name evidence="8" type="primary">dctA_2</name>
    <name evidence="8" type="ORF">Clow_00168</name>
</gene>
<feature type="transmembrane region" description="Helical" evidence="7">
    <location>
        <begin position="94"/>
        <end position="120"/>
    </location>
</feature>
<keyword evidence="3" id="KW-1003">Cell membrane</keyword>
<feature type="transmembrane region" description="Helical" evidence="7">
    <location>
        <begin position="245"/>
        <end position="264"/>
    </location>
</feature>
<keyword evidence="6 7" id="KW-0472">Membrane</keyword>
<name>A0A0Q0YJW6_9CORY</name>
<feature type="transmembrane region" description="Helical" evidence="7">
    <location>
        <begin position="169"/>
        <end position="191"/>
    </location>
</feature>
<dbReference type="InterPro" id="IPR036458">
    <property type="entry name" value="Na:dicarbo_symporter_sf"/>
</dbReference>
<evidence type="ECO:0000256" key="6">
    <source>
        <dbReference type="ARBA" id="ARBA00023136"/>
    </source>
</evidence>
<dbReference type="GO" id="GO:0005886">
    <property type="term" value="C:plasma membrane"/>
    <property type="evidence" value="ECO:0007669"/>
    <property type="project" value="UniProtKB-SubCell"/>
</dbReference>
<dbReference type="GO" id="GO:0015293">
    <property type="term" value="F:symporter activity"/>
    <property type="evidence" value="ECO:0007669"/>
    <property type="project" value="UniProtKB-KW"/>
</dbReference>
<feature type="transmembrane region" description="Helical" evidence="7">
    <location>
        <begin position="211"/>
        <end position="233"/>
    </location>
</feature>
<dbReference type="EMBL" id="LKEV01000001">
    <property type="protein sequence ID" value="KQB87120.1"/>
    <property type="molecule type" value="Genomic_DNA"/>
</dbReference>
<dbReference type="Proteomes" id="UP000050488">
    <property type="component" value="Unassembled WGS sequence"/>
</dbReference>
<dbReference type="PRINTS" id="PR00173">
    <property type="entry name" value="EDTRNSPORT"/>
</dbReference>
<dbReference type="PANTHER" id="PTHR42865:SF7">
    <property type="entry name" value="PROTON_GLUTAMATE-ASPARTATE SYMPORTER"/>
    <property type="match status" value="1"/>
</dbReference>
<comment type="subcellular location">
    <subcellularLocation>
        <location evidence="1">Cell membrane</location>
        <topology evidence="1">Multi-pass membrane protein</topology>
    </subcellularLocation>
</comment>
<keyword evidence="5 7" id="KW-1133">Transmembrane helix</keyword>
<evidence type="ECO:0000313" key="8">
    <source>
        <dbReference type="EMBL" id="KQB87120.1"/>
    </source>
</evidence>
<dbReference type="SUPFAM" id="SSF118215">
    <property type="entry name" value="Proton glutamate symport protein"/>
    <property type="match status" value="1"/>
</dbReference>
<evidence type="ECO:0000256" key="2">
    <source>
        <dbReference type="ARBA" id="ARBA00022448"/>
    </source>
</evidence>
<evidence type="ECO:0000313" key="9">
    <source>
        <dbReference type="Proteomes" id="UP000050488"/>
    </source>
</evidence>
<feature type="transmembrane region" description="Helical" evidence="7">
    <location>
        <begin position="354"/>
        <end position="370"/>
    </location>
</feature>
<evidence type="ECO:0000256" key="7">
    <source>
        <dbReference type="SAM" id="Phobius"/>
    </source>
</evidence>
<proteinExistence type="predicted"/>
<dbReference type="GO" id="GO:0006835">
    <property type="term" value="P:dicarboxylic acid transport"/>
    <property type="evidence" value="ECO:0007669"/>
    <property type="project" value="TreeGrafter"/>
</dbReference>
<keyword evidence="2" id="KW-0813">Transport</keyword>
<dbReference type="Gene3D" id="1.10.3860.10">
    <property type="entry name" value="Sodium:dicarboxylate symporter"/>
    <property type="match status" value="1"/>
</dbReference>
<comment type="caution">
    <text evidence="8">The sequence shown here is derived from an EMBL/GenBank/DDBJ whole genome shotgun (WGS) entry which is preliminary data.</text>
</comment>
<reference evidence="8 9" key="1">
    <citation type="submission" date="2015-10" db="EMBL/GenBank/DDBJ databases">
        <title>Corynebacteirum lowii and Corynebacterium oculi species nova, derived from human clinical disease and and emended description of Corynebacterium mastiditis.</title>
        <authorList>
            <person name="Bernard K."/>
            <person name="Pacheco A.L."/>
            <person name="Mcdougall C."/>
            <person name="Burtx T."/>
            <person name="Weibe D."/>
            <person name="Tyler S."/>
            <person name="Olson A.B."/>
            <person name="Cnockaert M."/>
            <person name="Eguchi H."/>
            <person name="Kuwahara T."/>
            <person name="Nakayama-Imaohji H."/>
            <person name="Boudewijins M."/>
            <person name="Van Hoecke F."/>
            <person name="Bernier A.-M."/>
            <person name="Vandamme P."/>
        </authorList>
    </citation>
    <scope>NUCLEOTIDE SEQUENCE [LARGE SCALE GENOMIC DNA]</scope>
    <source>
        <strain evidence="8 9">NML 130206</strain>
    </source>
</reference>